<reference evidence="2" key="1">
    <citation type="submission" date="2022-10" db="EMBL/GenBank/DDBJ databases">
        <authorList>
            <person name="Chen Y."/>
            <person name="Dougan E. K."/>
            <person name="Chan C."/>
            <person name="Rhodes N."/>
            <person name="Thang M."/>
        </authorList>
    </citation>
    <scope>NUCLEOTIDE SEQUENCE</scope>
</reference>
<feature type="region of interest" description="Disordered" evidence="1">
    <location>
        <begin position="623"/>
        <end position="647"/>
    </location>
</feature>
<dbReference type="AlphaFoldDB" id="A0A9P1G0C9"/>
<evidence type="ECO:0000313" key="2">
    <source>
        <dbReference type="EMBL" id="CAI3995223.1"/>
    </source>
</evidence>
<protein>
    <submittedName>
        <fullName evidence="3">Thermostable beta-glucosidase B</fullName>
    </submittedName>
</protein>
<dbReference type="EMBL" id="CAMXCT030002047">
    <property type="protein sequence ID" value="CAL4782535.1"/>
    <property type="molecule type" value="Genomic_DNA"/>
</dbReference>
<evidence type="ECO:0000256" key="1">
    <source>
        <dbReference type="SAM" id="MobiDB-lite"/>
    </source>
</evidence>
<dbReference type="EMBL" id="CAMXCT020002047">
    <property type="protein sequence ID" value="CAL1148598.1"/>
    <property type="molecule type" value="Genomic_DNA"/>
</dbReference>
<dbReference type="OrthoDB" id="437510at2759"/>
<gene>
    <name evidence="2" type="ORF">C1SCF055_LOCUS21813</name>
</gene>
<proteinExistence type="predicted"/>
<dbReference type="EMBL" id="CAMXCT010002047">
    <property type="protein sequence ID" value="CAI3995223.1"/>
    <property type="molecule type" value="Genomic_DNA"/>
</dbReference>
<comment type="caution">
    <text evidence="2">The sequence shown here is derived from an EMBL/GenBank/DDBJ whole genome shotgun (WGS) entry which is preliminary data.</text>
</comment>
<evidence type="ECO:0000313" key="3">
    <source>
        <dbReference type="EMBL" id="CAL4782535.1"/>
    </source>
</evidence>
<evidence type="ECO:0000313" key="4">
    <source>
        <dbReference type="Proteomes" id="UP001152797"/>
    </source>
</evidence>
<feature type="compositionally biased region" description="Low complexity" evidence="1">
    <location>
        <begin position="629"/>
        <end position="643"/>
    </location>
</feature>
<keyword evidence="4" id="KW-1185">Reference proteome</keyword>
<name>A0A9P1G0C9_9DINO</name>
<accession>A0A9P1G0C9</accession>
<reference evidence="3 4" key="2">
    <citation type="submission" date="2024-05" db="EMBL/GenBank/DDBJ databases">
        <authorList>
            <person name="Chen Y."/>
            <person name="Shah S."/>
            <person name="Dougan E. K."/>
            <person name="Thang M."/>
            <person name="Chan C."/>
        </authorList>
    </citation>
    <scope>NUCLEOTIDE SEQUENCE [LARGE SCALE GENOMIC DNA]</scope>
</reference>
<sequence>MALSDPVKAEAAAIIGSNEPVNLKMVLLNQLWLKHGLASHQVVPPGKLLVHPSNRGGAMLNGHDVLAKGEKLMSQGFRQDLLESSSVAFGLSSQVAKRQEQIEANKVLVEQFPQVLAPVQGDELYLTVGASHSTSFLKAKAMCGVSNESLKDILENGWKWLILSECLEENFPTLPLLYSAALNSSNSAQVAATDLKCLATISKYIQLGKTLEAAAAQTAMGEPQCKDYLGEIAHFAKLYTGGEQMPLATFLVAFSKQFGESALLGEEFMKLLTHYDFKVSGNLLPCFRVAVLAAQLTSSKIVDKIRKLLVKRDFDRLKTKCKAELQDAEKLLADSWSLVEKAKHLEELKESKTWKSLEGIRDGFASEMLCPPDISSQDSGDAPSPAAAGSQEAFQDLLQPDPVAVALLQNQHLEIGSNYQNPRFEHVPLVAAADTLVVPLRDELKDWRKNKKTMQILLAADIAEKQLVYKHPGIQESIQLHSTQVQLHKAFMTGPVNAKAIGFVANQVGVCALQHFTAGSLVLKPYGSLFLVKDQDKDKVKVMVGKFGVNAPKMISEFDKVDDKTVLVPFWYVKPTMDEELVNMQLEKKQCGSLELPCYVNTKDLEPGDLLLCESEMLAKKRKKKEGESGATAGSAAKSTSAKKSQEMIQSAMLDLGDVSQFHQNCKDRGR</sequence>
<organism evidence="2">
    <name type="scientific">Cladocopium goreaui</name>
    <dbReference type="NCBI Taxonomy" id="2562237"/>
    <lineage>
        <taxon>Eukaryota</taxon>
        <taxon>Sar</taxon>
        <taxon>Alveolata</taxon>
        <taxon>Dinophyceae</taxon>
        <taxon>Suessiales</taxon>
        <taxon>Symbiodiniaceae</taxon>
        <taxon>Cladocopium</taxon>
    </lineage>
</organism>
<dbReference type="Proteomes" id="UP001152797">
    <property type="component" value="Unassembled WGS sequence"/>
</dbReference>